<feature type="transmembrane region" description="Helical" evidence="8">
    <location>
        <begin position="233"/>
        <end position="254"/>
    </location>
</feature>
<feature type="transmembrane region" description="Helical" evidence="8">
    <location>
        <begin position="12"/>
        <end position="32"/>
    </location>
</feature>
<dbReference type="GO" id="GO:0005886">
    <property type="term" value="C:plasma membrane"/>
    <property type="evidence" value="ECO:0007669"/>
    <property type="project" value="UniProtKB-SubCell"/>
</dbReference>
<dbReference type="PANTHER" id="PTHR43357">
    <property type="entry name" value="INNER MEMBRANE ABC TRANSPORTER PERMEASE PROTEIN YDCV"/>
    <property type="match status" value="1"/>
</dbReference>
<evidence type="ECO:0000256" key="8">
    <source>
        <dbReference type="RuleBase" id="RU363032"/>
    </source>
</evidence>
<evidence type="ECO:0000259" key="9">
    <source>
        <dbReference type="PROSITE" id="PS50928"/>
    </source>
</evidence>
<feature type="transmembrane region" description="Helical" evidence="8">
    <location>
        <begin position="64"/>
        <end position="90"/>
    </location>
</feature>
<keyword evidence="7 8" id="KW-0472">Membrane</keyword>
<dbReference type="RefSeq" id="WP_132089843.1">
    <property type="nucleotide sequence ID" value="NZ_JANKAQ010000003.1"/>
</dbReference>
<keyword evidence="6 8" id="KW-1133">Transmembrane helix</keyword>
<feature type="domain" description="ABC transmembrane type-1" evidence="9">
    <location>
        <begin position="61"/>
        <end position="251"/>
    </location>
</feature>
<evidence type="ECO:0000256" key="2">
    <source>
        <dbReference type="ARBA" id="ARBA00022448"/>
    </source>
</evidence>
<name>A0A4R2LDV6_9FIRM</name>
<dbReference type="PROSITE" id="PS50928">
    <property type="entry name" value="ABC_TM1"/>
    <property type="match status" value="1"/>
</dbReference>
<dbReference type="GO" id="GO:0055085">
    <property type="term" value="P:transmembrane transport"/>
    <property type="evidence" value="ECO:0007669"/>
    <property type="project" value="InterPro"/>
</dbReference>
<keyword evidence="11" id="KW-1185">Reference proteome</keyword>
<proteinExistence type="inferred from homology"/>
<dbReference type="PANTHER" id="PTHR43357:SF4">
    <property type="entry name" value="INNER MEMBRANE ABC TRANSPORTER PERMEASE PROTEIN YDCV"/>
    <property type="match status" value="1"/>
</dbReference>
<evidence type="ECO:0000313" key="10">
    <source>
        <dbReference type="EMBL" id="TCO85485.1"/>
    </source>
</evidence>
<dbReference type="SUPFAM" id="SSF161098">
    <property type="entry name" value="MetI-like"/>
    <property type="match status" value="1"/>
</dbReference>
<evidence type="ECO:0000256" key="1">
    <source>
        <dbReference type="ARBA" id="ARBA00004429"/>
    </source>
</evidence>
<dbReference type="Pfam" id="PF00528">
    <property type="entry name" value="BPD_transp_1"/>
    <property type="match status" value="1"/>
</dbReference>
<keyword evidence="3" id="KW-1003">Cell membrane</keyword>
<dbReference type="Gene3D" id="1.10.3720.10">
    <property type="entry name" value="MetI-like"/>
    <property type="match status" value="1"/>
</dbReference>
<dbReference type="CDD" id="cd06261">
    <property type="entry name" value="TM_PBP2"/>
    <property type="match status" value="1"/>
</dbReference>
<dbReference type="AlphaFoldDB" id="A0A4R2LDV6"/>
<dbReference type="EMBL" id="SLXA01000003">
    <property type="protein sequence ID" value="TCO85485.1"/>
    <property type="molecule type" value="Genomic_DNA"/>
</dbReference>
<keyword evidence="2 8" id="KW-0813">Transport</keyword>
<dbReference type="InterPro" id="IPR035906">
    <property type="entry name" value="MetI-like_sf"/>
</dbReference>
<keyword evidence="4" id="KW-0997">Cell inner membrane</keyword>
<evidence type="ECO:0000256" key="5">
    <source>
        <dbReference type="ARBA" id="ARBA00022692"/>
    </source>
</evidence>
<comment type="caution">
    <text evidence="10">The sequence shown here is derived from an EMBL/GenBank/DDBJ whole genome shotgun (WGS) entry which is preliminary data.</text>
</comment>
<evidence type="ECO:0000256" key="3">
    <source>
        <dbReference type="ARBA" id="ARBA00022475"/>
    </source>
</evidence>
<evidence type="ECO:0000256" key="4">
    <source>
        <dbReference type="ARBA" id="ARBA00022519"/>
    </source>
</evidence>
<gene>
    <name evidence="10" type="ORF">EV212_103207</name>
</gene>
<comment type="subcellular location">
    <subcellularLocation>
        <location evidence="1">Cell inner membrane</location>
        <topology evidence="1">Multi-pass membrane protein</topology>
    </subcellularLocation>
    <subcellularLocation>
        <location evidence="8">Cell membrane</location>
        <topology evidence="8">Multi-pass membrane protein</topology>
    </subcellularLocation>
</comment>
<evidence type="ECO:0000256" key="6">
    <source>
        <dbReference type="ARBA" id="ARBA00022989"/>
    </source>
</evidence>
<evidence type="ECO:0000256" key="7">
    <source>
        <dbReference type="ARBA" id="ARBA00023136"/>
    </source>
</evidence>
<dbReference type="InterPro" id="IPR000515">
    <property type="entry name" value="MetI-like"/>
</dbReference>
<keyword evidence="5 8" id="KW-0812">Transmembrane</keyword>
<dbReference type="Proteomes" id="UP000295711">
    <property type="component" value="Unassembled WGS sequence"/>
</dbReference>
<reference evidence="10 11" key="1">
    <citation type="submission" date="2019-03" db="EMBL/GenBank/DDBJ databases">
        <title>Genomic Encyclopedia of Type Strains, Phase IV (KMG-IV): sequencing the most valuable type-strain genomes for metagenomic binning, comparative biology and taxonomic classification.</title>
        <authorList>
            <person name="Goeker M."/>
        </authorList>
    </citation>
    <scope>NUCLEOTIDE SEQUENCE [LARGE SCALE GENOMIC DNA]</scope>
    <source>
        <strain evidence="10 11">DSM 28559</strain>
    </source>
</reference>
<comment type="similarity">
    <text evidence="8">Belongs to the binding-protein-dependent transport system permease family.</text>
</comment>
<feature type="transmembrane region" description="Helical" evidence="8">
    <location>
        <begin position="176"/>
        <end position="201"/>
    </location>
</feature>
<organism evidence="10 11">
    <name type="scientific">Frisingicoccus caecimuris</name>
    <dbReference type="NCBI Taxonomy" id="1796636"/>
    <lineage>
        <taxon>Bacteria</taxon>
        <taxon>Bacillati</taxon>
        <taxon>Bacillota</taxon>
        <taxon>Clostridia</taxon>
        <taxon>Lachnospirales</taxon>
        <taxon>Lachnospiraceae</taxon>
        <taxon>Frisingicoccus</taxon>
    </lineage>
</organism>
<feature type="transmembrane region" description="Helical" evidence="8">
    <location>
        <begin position="127"/>
        <end position="147"/>
    </location>
</feature>
<evidence type="ECO:0000313" key="11">
    <source>
        <dbReference type="Proteomes" id="UP000295711"/>
    </source>
</evidence>
<accession>A0A4R2LDV6</accession>
<feature type="transmembrane region" description="Helical" evidence="8">
    <location>
        <begin position="102"/>
        <end position="121"/>
    </location>
</feature>
<protein>
    <submittedName>
        <fullName evidence="10">Putative spermidine/putrescine transport system permease protein</fullName>
    </submittedName>
</protein>
<sequence length="266" mass="29328">MKKKSAGSIAVMLLVMIYLLIPLVISIIYSLFKKWTGILPEGFSIGNYASLFSDPNFLASVGRSVGMCIVPILLTIVIVLLALFVTTIYFPKLEKYVQIICMIPYTIQGVILSVSILSLYVGNKSVLSNRMVMLMGAYCIVILPYIYQGIRNGMRAVNMVTLIEAAEMLGASKIYAFFRVVVPNIISAIIVSSLLAVGIIFGDYVLIRNLAGTSAPNMQIFLYQTMKSDSTKASAVFVIIMFVTFVITAVVLFLKSREGKNRVQKK</sequence>
<dbReference type="OrthoDB" id="9782004at2"/>